<reference evidence="2" key="1">
    <citation type="submission" date="2021-04" db="EMBL/GenBank/DDBJ databases">
        <title>First draft genome resource for Brassicaceae pathogens Fusarium oxysporum f. sp. raphani and Fusarium oxysporum f. sp. rapae.</title>
        <authorList>
            <person name="Asai S."/>
        </authorList>
    </citation>
    <scope>NUCLEOTIDE SEQUENCE</scope>
    <source>
        <strain evidence="2">Tf1208</strain>
    </source>
</reference>
<feature type="chain" id="PRO_5035264479" evidence="1">
    <location>
        <begin position="21"/>
        <end position="113"/>
    </location>
</feature>
<dbReference type="AlphaFoldDB" id="A0A8J5U572"/>
<sequence>MPLFAFIFRLAIYFIFGATAYLSPRDAIHVDDLDRYDAFMKTMAGNQYLHLYPENEFVTLDVYEYPSDELVKSGEFKPSAKADAYWEQEDEFEKEFLGRQKCHKEAELELKMM</sequence>
<comment type="caution">
    <text evidence="2">The sequence shown here is derived from an EMBL/GenBank/DDBJ whole genome shotgun (WGS) entry which is preliminary data.</text>
</comment>
<accession>A0A8J5U572</accession>
<gene>
    <name evidence="2" type="ORF">Forpe1208_v011091</name>
</gene>
<proteinExistence type="predicted"/>
<dbReference type="Proteomes" id="UP000694050">
    <property type="component" value="Unassembled WGS sequence"/>
</dbReference>
<protein>
    <submittedName>
        <fullName evidence="2">Uncharacterized protein</fullName>
    </submittedName>
</protein>
<evidence type="ECO:0000313" key="3">
    <source>
        <dbReference type="Proteomes" id="UP000694050"/>
    </source>
</evidence>
<evidence type="ECO:0000256" key="1">
    <source>
        <dbReference type="SAM" id="SignalP"/>
    </source>
</evidence>
<evidence type="ECO:0000313" key="2">
    <source>
        <dbReference type="EMBL" id="KAG7409897.1"/>
    </source>
</evidence>
<organism evidence="2 3">
    <name type="scientific">Fusarium oxysporum f. sp. rapae</name>
    <dbReference type="NCBI Taxonomy" id="485398"/>
    <lineage>
        <taxon>Eukaryota</taxon>
        <taxon>Fungi</taxon>
        <taxon>Dikarya</taxon>
        <taxon>Ascomycota</taxon>
        <taxon>Pezizomycotina</taxon>
        <taxon>Sordariomycetes</taxon>
        <taxon>Hypocreomycetidae</taxon>
        <taxon>Hypocreales</taxon>
        <taxon>Nectriaceae</taxon>
        <taxon>Fusarium</taxon>
        <taxon>Fusarium oxysporum species complex</taxon>
    </lineage>
</organism>
<name>A0A8J5U572_FUSOX</name>
<dbReference type="EMBL" id="JAELUQ010000008">
    <property type="protein sequence ID" value="KAG7409897.1"/>
    <property type="molecule type" value="Genomic_DNA"/>
</dbReference>
<feature type="signal peptide" evidence="1">
    <location>
        <begin position="1"/>
        <end position="20"/>
    </location>
</feature>
<keyword evidence="1" id="KW-0732">Signal</keyword>